<keyword evidence="10 17" id="KW-0408">Iron</keyword>
<name>A0A1T5AVW9_9FIRM</name>
<dbReference type="AlphaFoldDB" id="A0A1T5AVW9"/>
<organism evidence="19 20">
    <name type="scientific">Acetoanaerobium noterae</name>
    <dbReference type="NCBI Taxonomy" id="745369"/>
    <lineage>
        <taxon>Bacteria</taxon>
        <taxon>Bacillati</taxon>
        <taxon>Bacillota</taxon>
        <taxon>Clostridia</taxon>
        <taxon>Peptostreptococcales</taxon>
        <taxon>Filifactoraceae</taxon>
        <taxon>Acetoanaerobium</taxon>
    </lineage>
</organism>
<dbReference type="Pfam" id="PF02421">
    <property type="entry name" value="FeoB_N"/>
    <property type="match status" value="1"/>
</dbReference>
<gene>
    <name evidence="19" type="ORF">SAMN02745120_1218</name>
</gene>
<feature type="binding site" evidence="16">
    <location>
        <position position="26"/>
    </location>
    <ligand>
        <name>Mg(2+)</name>
        <dbReference type="ChEBI" id="CHEBI:18420"/>
        <label>2</label>
    </ligand>
</feature>
<sequence length="623" mass="68006">MTISHITMALAGNPNSGKTTLFNALTGARQYVGNWPGVTVEKKEGKLKFEDKNLILVDLPGTYSLSPYSMEEIIAKNYVINEKPDVVVNIVDASNIERNLFLTMQLLELGRPTVIALNMMDVAKAKGYEIDITKLSMELGVPVVPIIASKSEGINELISRAITEADVKNQTMPQKMQAFVNKLEEKISGITDPELAEETKTDYTYEYIEGIIKSAVKKPSSHKITTSDKVDSVLTHKYLGLPIFALVMFFTFFFTYDLAGNVLNGMLDEFITGIVAPTAEAGLMAIGAQDWLISLVVDGIIGGVGGVIIFVPNVACLFLMISLMEDTGYMARVAFIMDRAMRGIGLSGKAFIPMVLGLGCSVPAIMSTRTLESQKDRLTTTLITPFVSCSARLPVYTLFAAAFFPGNEKYIVFSLYVLGVVVAILVGLIFKKTIFKADETPFIMELPPYRFPSIKNLALHVWDRVKGYIAKAGTLIFGASVVLWFLLGFNMSGPSEINQSFGASIGKFFAPMLSTAGFGNWQAALSLFTGVIAKEIVISNMAIIYGIGESAGDFASALSGTFSTLSAYAFMVFVLLYTPCVAVMGVVKRETNSYKWTAFSILYQLFVAWLVATLVYQVGSFFI</sequence>
<dbReference type="Proteomes" id="UP000243406">
    <property type="component" value="Unassembled WGS sequence"/>
</dbReference>
<keyword evidence="16" id="KW-0479">Metal-binding</keyword>
<dbReference type="SUPFAM" id="SSF52540">
    <property type="entry name" value="P-loop containing nucleoside triphosphate hydrolases"/>
    <property type="match status" value="1"/>
</dbReference>
<evidence type="ECO:0000259" key="18">
    <source>
        <dbReference type="PROSITE" id="PS51711"/>
    </source>
</evidence>
<feature type="transmembrane region" description="Helical" evidence="17">
    <location>
        <begin position="599"/>
        <end position="619"/>
    </location>
</feature>
<evidence type="ECO:0000256" key="17">
    <source>
        <dbReference type="RuleBase" id="RU362098"/>
    </source>
</evidence>
<feature type="binding site" evidence="15">
    <location>
        <begin position="37"/>
        <end position="41"/>
    </location>
    <ligand>
        <name>GTP</name>
        <dbReference type="ChEBI" id="CHEBI:37565"/>
        <label>1</label>
    </ligand>
</feature>
<keyword evidence="11" id="KW-0406">Ion transport</keyword>
<evidence type="ECO:0000256" key="16">
    <source>
        <dbReference type="PIRSR" id="PIRSR603373-2"/>
    </source>
</evidence>
<keyword evidence="20" id="KW-1185">Reference proteome</keyword>
<feature type="binding site" evidence="15">
    <location>
        <begin position="12"/>
        <end position="19"/>
    </location>
    <ligand>
        <name>GTP</name>
        <dbReference type="ChEBI" id="CHEBI:37565"/>
        <label>1</label>
    </ligand>
</feature>
<feature type="transmembrane region" description="Helical" evidence="17">
    <location>
        <begin position="378"/>
        <end position="404"/>
    </location>
</feature>
<feature type="transmembrane region" description="Helical" evidence="17">
    <location>
        <begin position="238"/>
        <end position="258"/>
    </location>
</feature>
<dbReference type="PANTHER" id="PTHR43185">
    <property type="entry name" value="FERROUS IRON TRANSPORT PROTEIN B"/>
    <property type="match status" value="1"/>
</dbReference>
<evidence type="ECO:0000256" key="10">
    <source>
        <dbReference type="ARBA" id="ARBA00023004"/>
    </source>
</evidence>
<keyword evidence="4" id="KW-1003">Cell membrane</keyword>
<feature type="transmembrane region" description="Helical" evidence="17">
    <location>
        <begin position="567"/>
        <end position="587"/>
    </location>
</feature>
<keyword evidence="7 17" id="KW-0812">Transmembrane</keyword>
<dbReference type="InterPro" id="IPR011640">
    <property type="entry name" value="Fe2_transport_prot_B_C"/>
</dbReference>
<evidence type="ECO:0000256" key="12">
    <source>
        <dbReference type="ARBA" id="ARBA00023134"/>
    </source>
</evidence>
<dbReference type="NCBIfam" id="TIGR00437">
    <property type="entry name" value="feoB"/>
    <property type="match status" value="1"/>
</dbReference>
<evidence type="ECO:0000256" key="8">
    <source>
        <dbReference type="ARBA" id="ARBA00022741"/>
    </source>
</evidence>
<dbReference type="CDD" id="cd01879">
    <property type="entry name" value="FeoB"/>
    <property type="match status" value="1"/>
</dbReference>
<dbReference type="InterPro" id="IPR011642">
    <property type="entry name" value="Gate_dom"/>
</dbReference>
<dbReference type="FunFam" id="3.40.50.300:FF:000426">
    <property type="entry name" value="Ferrous iron transport protein B"/>
    <property type="match status" value="1"/>
</dbReference>
<protein>
    <recommendedName>
        <fullName evidence="14 17">Ferrous iron transport protein B</fullName>
    </recommendedName>
</protein>
<dbReference type="GO" id="GO:0015093">
    <property type="term" value="F:ferrous iron transmembrane transporter activity"/>
    <property type="evidence" value="ECO:0007669"/>
    <property type="project" value="UniProtKB-UniRule"/>
</dbReference>
<reference evidence="20" key="1">
    <citation type="submission" date="2017-02" db="EMBL/GenBank/DDBJ databases">
        <authorList>
            <person name="Varghese N."/>
            <person name="Submissions S."/>
        </authorList>
    </citation>
    <scope>NUCLEOTIDE SEQUENCE [LARGE SCALE GENOMIC DNA]</scope>
    <source>
        <strain evidence="20">ATCC 35199</strain>
    </source>
</reference>
<dbReference type="Gene3D" id="3.40.50.300">
    <property type="entry name" value="P-loop containing nucleotide triphosphate hydrolases"/>
    <property type="match status" value="1"/>
</dbReference>
<evidence type="ECO:0000256" key="7">
    <source>
        <dbReference type="ARBA" id="ARBA00022692"/>
    </source>
</evidence>
<evidence type="ECO:0000256" key="4">
    <source>
        <dbReference type="ARBA" id="ARBA00022475"/>
    </source>
</evidence>
<keyword evidence="12 15" id="KW-0342">GTP-binding</keyword>
<feature type="transmembrane region" description="Helical" evidence="17">
    <location>
        <begin position="468"/>
        <end position="487"/>
    </location>
</feature>
<feature type="transmembrane region" description="Helical" evidence="17">
    <location>
        <begin position="525"/>
        <end position="547"/>
    </location>
</feature>
<dbReference type="InterPro" id="IPR030389">
    <property type="entry name" value="G_FEOB_dom"/>
</dbReference>
<comment type="subcellular location">
    <subcellularLocation>
        <location evidence="2">Cell inner membrane</location>
        <topology evidence="2">Multi-pass membrane protein</topology>
    </subcellularLocation>
    <subcellularLocation>
        <location evidence="17">Cell membrane</location>
        <topology evidence="17">Multi-pass membrane protein</topology>
    </subcellularLocation>
</comment>
<dbReference type="GO" id="GO:0046872">
    <property type="term" value="F:metal ion binding"/>
    <property type="evidence" value="ECO:0007669"/>
    <property type="project" value="UniProtKB-KW"/>
</dbReference>
<feature type="binding site" evidence="15">
    <location>
        <begin position="58"/>
        <end position="61"/>
    </location>
    <ligand>
        <name>GTP</name>
        <dbReference type="ChEBI" id="CHEBI:37565"/>
        <label>1</label>
    </ligand>
</feature>
<evidence type="ECO:0000256" key="5">
    <source>
        <dbReference type="ARBA" id="ARBA00022496"/>
    </source>
</evidence>
<proteinExistence type="inferred from homology"/>
<dbReference type="PRINTS" id="PR00326">
    <property type="entry name" value="GTP1OBG"/>
</dbReference>
<feature type="binding site" evidence="16">
    <location>
        <position position="27"/>
    </location>
    <ligand>
        <name>Mg(2+)</name>
        <dbReference type="ChEBI" id="CHEBI:18420"/>
        <label>2</label>
    </ligand>
</feature>
<feature type="domain" description="FeoB-type G" evidence="18">
    <location>
        <begin position="5"/>
        <end position="167"/>
    </location>
</feature>
<evidence type="ECO:0000256" key="15">
    <source>
        <dbReference type="PIRSR" id="PIRSR603373-1"/>
    </source>
</evidence>
<dbReference type="RefSeq" id="WP_079589120.1">
    <property type="nucleotide sequence ID" value="NZ_FUYN01000002.1"/>
</dbReference>
<evidence type="ECO:0000256" key="2">
    <source>
        <dbReference type="ARBA" id="ARBA00004429"/>
    </source>
</evidence>
<keyword evidence="9 17" id="KW-1133">Transmembrane helix</keyword>
<feature type="binding site" evidence="15">
    <location>
        <begin position="118"/>
        <end position="121"/>
    </location>
    <ligand>
        <name>GTP</name>
        <dbReference type="ChEBI" id="CHEBI:37565"/>
        <label>1</label>
    </ligand>
</feature>
<keyword evidence="16" id="KW-0460">Magnesium</keyword>
<dbReference type="GO" id="GO:0005886">
    <property type="term" value="C:plasma membrane"/>
    <property type="evidence" value="ECO:0007669"/>
    <property type="project" value="UniProtKB-SubCell"/>
</dbReference>
<comment type="similarity">
    <text evidence="17">Belongs to the TRAFAC class TrmE-Era-EngA-EngB-Septin-like GTPase superfamily. FeoB GTPase (TC 9.A.8) family.</text>
</comment>
<evidence type="ECO:0000313" key="19">
    <source>
        <dbReference type="EMBL" id="SKB39115.1"/>
    </source>
</evidence>
<keyword evidence="6" id="KW-0997">Cell inner membrane</keyword>
<dbReference type="EMBL" id="FUYN01000002">
    <property type="protein sequence ID" value="SKB39115.1"/>
    <property type="molecule type" value="Genomic_DNA"/>
</dbReference>
<feature type="transmembrane region" description="Helical" evidence="17">
    <location>
        <begin position="300"/>
        <end position="324"/>
    </location>
</feature>
<feature type="transmembrane region" description="Helical" evidence="17">
    <location>
        <begin position="410"/>
        <end position="430"/>
    </location>
</feature>
<dbReference type="OrthoDB" id="9809127at2"/>
<keyword evidence="3 17" id="KW-0813">Transport</keyword>
<dbReference type="Pfam" id="PF07670">
    <property type="entry name" value="Gate"/>
    <property type="match status" value="2"/>
</dbReference>
<keyword evidence="8 15" id="KW-0547">Nucleotide-binding</keyword>
<keyword evidence="13 17" id="KW-0472">Membrane</keyword>
<dbReference type="PROSITE" id="PS51711">
    <property type="entry name" value="G_FEOB"/>
    <property type="match status" value="1"/>
</dbReference>
<evidence type="ECO:0000256" key="1">
    <source>
        <dbReference type="ARBA" id="ARBA00003926"/>
    </source>
</evidence>
<dbReference type="InterPro" id="IPR003373">
    <property type="entry name" value="Fe2_transport_prot-B"/>
</dbReference>
<evidence type="ECO:0000256" key="14">
    <source>
        <dbReference type="NCBIfam" id="TIGR00437"/>
    </source>
</evidence>
<feature type="binding site" evidence="16">
    <location>
        <position position="24"/>
    </location>
    <ligand>
        <name>Mg(2+)</name>
        <dbReference type="ChEBI" id="CHEBI:18420"/>
        <label>2</label>
    </ligand>
</feature>
<dbReference type="InterPro" id="IPR006073">
    <property type="entry name" value="GTP-bd"/>
</dbReference>
<comment type="function">
    <text evidence="1 17">Probable transporter of a GTP-driven Fe(2+) uptake system.</text>
</comment>
<evidence type="ECO:0000256" key="3">
    <source>
        <dbReference type="ARBA" id="ARBA00022448"/>
    </source>
</evidence>
<dbReference type="Pfam" id="PF07664">
    <property type="entry name" value="FeoB_C"/>
    <property type="match status" value="1"/>
</dbReference>
<evidence type="ECO:0000256" key="9">
    <source>
        <dbReference type="ARBA" id="ARBA00022989"/>
    </source>
</evidence>
<dbReference type="GO" id="GO:0005525">
    <property type="term" value="F:GTP binding"/>
    <property type="evidence" value="ECO:0007669"/>
    <property type="project" value="UniProtKB-KW"/>
</dbReference>
<feature type="transmembrane region" description="Helical" evidence="17">
    <location>
        <begin position="344"/>
        <end position="366"/>
    </location>
</feature>
<evidence type="ECO:0000256" key="11">
    <source>
        <dbReference type="ARBA" id="ARBA00023065"/>
    </source>
</evidence>
<dbReference type="InterPro" id="IPR050860">
    <property type="entry name" value="FeoB_GTPase"/>
</dbReference>
<keyword evidence="5 17" id="KW-0410">Iron transport</keyword>
<evidence type="ECO:0000256" key="13">
    <source>
        <dbReference type="ARBA" id="ARBA00023136"/>
    </source>
</evidence>
<dbReference type="PANTHER" id="PTHR43185:SF1">
    <property type="entry name" value="FE(2+) TRANSPORTER FEOB"/>
    <property type="match status" value="1"/>
</dbReference>
<evidence type="ECO:0000256" key="6">
    <source>
        <dbReference type="ARBA" id="ARBA00022519"/>
    </source>
</evidence>
<dbReference type="InterPro" id="IPR027417">
    <property type="entry name" value="P-loop_NTPase"/>
</dbReference>
<evidence type="ECO:0000313" key="20">
    <source>
        <dbReference type="Proteomes" id="UP000243406"/>
    </source>
</evidence>
<feature type="binding site" evidence="16">
    <location>
        <position position="23"/>
    </location>
    <ligand>
        <name>Mg(2+)</name>
        <dbReference type="ChEBI" id="CHEBI:18420"/>
        <label>2</label>
    </ligand>
</feature>
<accession>A0A1T5AVW9</accession>